<gene>
    <name evidence="3" type="ORF">OWO01_12810</name>
</gene>
<sequence>MLKKQTVWLLTMLSLMIVLSVYYMQAQPANDDFAFIFNEAPEENDSVGTISDQSEEEVGSDVAEKSDEEFNETSAISTKDELFTIIRMELAQSRSSRMEQLETIVASSSASNDEKNQAYDEMQQIDRVATKELIVEETLKSENGYPDVLVRTKEDSVIVTVKTDELSQSEANKIMRMVYDEFGAVKVEVNFQPVS</sequence>
<accession>A0A9J6RG07</accession>
<reference evidence="3" key="1">
    <citation type="submission" date="2022-11" db="EMBL/GenBank/DDBJ databases">
        <title>WGS of Natronobacillus azotifigens 24KS-1, an anaerobic diazotrophic haloalkaliphile from soda-rich habitats.</title>
        <authorList>
            <person name="Sorokin D.Y."/>
            <person name="Merkel A.Y."/>
        </authorList>
    </citation>
    <scope>NUCLEOTIDE SEQUENCE</scope>
    <source>
        <strain evidence="3">24KS-1</strain>
    </source>
</reference>
<keyword evidence="4" id="KW-1185">Reference proteome</keyword>
<evidence type="ECO:0000256" key="1">
    <source>
        <dbReference type="SAM" id="MobiDB-lite"/>
    </source>
</evidence>
<feature type="region of interest" description="Disordered" evidence="1">
    <location>
        <begin position="44"/>
        <end position="73"/>
    </location>
</feature>
<proteinExistence type="predicted"/>
<dbReference type="Proteomes" id="UP001084197">
    <property type="component" value="Unassembled WGS sequence"/>
</dbReference>
<dbReference type="InterPro" id="IPR038503">
    <property type="entry name" value="SpoIIIAH_sf"/>
</dbReference>
<feature type="transmembrane region" description="Helical" evidence="2">
    <location>
        <begin position="7"/>
        <end position="24"/>
    </location>
</feature>
<dbReference type="AlphaFoldDB" id="A0A9J6RG07"/>
<dbReference type="RefSeq" id="WP_268780856.1">
    <property type="nucleotide sequence ID" value="NZ_JAPRAT010000027.1"/>
</dbReference>
<keyword evidence="2" id="KW-1133">Transmembrane helix</keyword>
<keyword evidence="2" id="KW-0472">Membrane</keyword>
<evidence type="ECO:0000256" key="2">
    <source>
        <dbReference type="SAM" id="Phobius"/>
    </source>
</evidence>
<keyword evidence="2" id="KW-0812">Transmembrane</keyword>
<dbReference type="InterPro" id="IPR024232">
    <property type="entry name" value="SpoIIIAH"/>
</dbReference>
<comment type="caution">
    <text evidence="3">The sequence shown here is derived from an EMBL/GenBank/DDBJ whole genome shotgun (WGS) entry which is preliminary data.</text>
</comment>
<name>A0A9J6RG07_9BACI</name>
<dbReference type="Pfam" id="PF12685">
    <property type="entry name" value="SpoIIIAH"/>
    <property type="match status" value="1"/>
</dbReference>
<evidence type="ECO:0000313" key="3">
    <source>
        <dbReference type="EMBL" id="MCZ0704089.1"/>
    </source>
</evidence>
<organism evidence="3 4">
    <name type="scientific">Natronobacillus azotifigens</name>
    <dbReference type="NCBI Taxonomy" id="472978"/>
    <lineage>
        <taxon>Bacteria</taxon>
        <taxon>Bacillati</taxon>
        <taxon>Bacillota</taxon>
        <taxon>Bacilli</taxon>
        <taxon>Bacillales</taxon>
        <taxon>Bacillaceae</taxon>
        <taxon>Natronobacillus</taxon>
    </lineage>
</organism>
<protein>
    <submittedName>
        <fullName evidence="3">SpoIIIAH-like family protein</fullName>
    </submittedName>
</protein>
<dbReference type="Gene3D" id="1.10.287.4300">
    <property type="entry name" value="Stage III sporulation protein AH-like"/>
    <property type="match status" value="1"/>
</dbReference>
<evidence type="ECO:0000313" key="4">
    <source>
        <dbReference type="Proteomes" id="UP001084197"/>
    </source>
</evidence>
<dbReference type="EMBL" id="JAPRAT010000027">
    <property type="protein sequence ID" value="MCZ0704089.1"/>
    <property type="molecule type" value="Genomic_DNA"/>
</dbReference>